<organism evidence="1 2">
    <name type="scientific">Ditylenchus dipsaci</name>
    <dbReference type="NCBI Taxonomy" id="166011"/>
    <lineage>
        <taxon>Eukaryota</taxon>
        <taxon>Metazoa</taxon>
        <taxon>Ecdysozoa</taxon>
        <taxon>Nematoda</taxon>
        <taxon>Chromadorea</taxon>
        <taxon>Rhabditida</taxon>
        <taxon>Tylenchina</taxon>
        <taxon>Tylenchomorpha</taxon>
        <taxon>Sphaerularioidea</taxon>
        <taxon>Anguinidae</taxon>
        <taxon>Anguininae</taxon>
        <taxon>Ditylenchus</taxon>
    </lineage>
</organism>
<name>A0A915DZ77_9BILA</name>
<dbReference type="Proteomes" id="UP000887574">
    <property type="component" value="Unplaced"/>
</dbReference>
<dbReference type="AlphaFoldDB" id="A0A915DZ77"/>
<evidence type="ECO:0000313" key="2">
    <source>
        <dbReference type="WBParaSite" id="jg25019"/>
    </source>
</evidence>
<proteinExistence type="predicted"/>
<keyword evidence="1" id="KW-1185">Reference proteome</keyword>
<sequence>MGRLEAVKVIYCARVTALGMSYFLEYCKKLSHMEVGHQLAENGLLDMVHETLNQRMPQGVRPTSMHDSRLFYFVLIQEFNPMRTGENKVWRSRNNYPIPWKKTYDNENMHPWVLLQKPYWHSFCFSLHQIYHC</sequence>
<reference evidence="2" key="1">
    <citation type="submission" date="2022-11" db="UniProtKB">
        <authorList>
            <consortium name="WormBaseParasite"/>
        </authorList>
    </citation>
    <scope>IDENTIFICATION</scope>
</reference>
<dbReference type="WBParaSite" id="jg25019">
    <property type="protein sequence ID" value="jg25019"/>
    <property type="gene ID" value="jg25019"/>
</dbReference>
<protein>
    <submittedName>
        <fullName evidence="2">Uncharacterized protein</fullName>
    </submittedName>
</protein>
<evidence type="ECO:0000313" key="1">
    <source>
        <dbReference type="Proteomes" id="UP000887574"/>
    </source>
</evidence>
<accession>A0A915DZ77</accession>